<dbReference type="Proteomes" id="UP001187192">
    <property type="component" value="Unassembled WGS sequence"/>
</dbReference>
<feature type="transmembrane region" description="Helical" evidence="1">
    <location>
        <begin position="20"/>
        <end position="40"/>
    </location>
</feature>
<accession>A0AA88DER3</accession>
<proteinExistence type="predicted"/>
<dbReference type="AlphaFoldDB" id="A0AA88DER3"/>
<evidence type="ECO:0000313" key="2">
    <source>
        <dbReference type="EMBL" id="GMN35694.1"/>
    </source>
</evidence>
<evidence type="ECO:0000313" key="3">
    <source>
        <dbReference type="Proteomes" id="UP001187192"/>
    </source>
</evidence>
<sequence length="104" mass="11356">MVMVIGSSIADDMELKHSKVWNAACGMCVVGVTIEVLYLLRHLPINTFGKTFLQIVSIIAGLYHAGILFLCSPDYEPAIMEKTLTATVVFGLLLGPQLHELLPI</sequence>
<evidence type="ECO:0000256" key="1">
    <source>
        <dbReference type="SAM" id="Phobius"/>
    </source>
</evidence>
<protein>
    <submittedName>
        <fullName evidence="2">Uncharacterized protein</fullName>
    </submittedName>
</protein>
<comment type="caution">
    <text evidence="2">The sequence shown here is derived from an EMBL/GenBank/DDBJ whole genome shotgun (WGS) entry which is preliminary data.</text>
</comment>
<keyword evidence="3" id="KW-1185">Reference proteome</keyword>
<keyword evidence="1" id="KW-0812">Transmembrane</keyword>
<name>A0AA88DER3_FICCA</name>
<keyword evidence="1" id="KW-1133">Transmembrane helix</keyword>
<reference evidence="2" key="1">
    <citation type="submission" date="2023-07" db="EMBL/GenBank/DDBJ databases">
        <title>draft genome sequence of fig (Ficus carica).</title>
        <authorList>
            <person name="Takahashi T."/>
            <person name="Nishimura K."/>
        </authorList>
    </citation>
    <scope>NUCLEOTIDE SEQUENCE</scope>
</reference>
<keyword evidence="1" id="KW-0472">Membrane</keyword>
<dbReference type="EMBL" id="BTGU01000005">
    <property type="protein sequence ID" value="GMN35694.1"/>
    <property type="molecule type" value="Genomic_DNA"/>
</dbReference>
<feature type="transmembrane region" description="Helical" evidence="1">
    <location>
        <begin position="52"/>
        <end position="71"/>
    </location>
</feature>
<organism evidence="2 3">
    <name type="scientific">Ficus carica</name>
    <name type="common">Common fig</name>
    <dbReference type="NCBI Taxonomy" id="3494"/>
    <lineage>
        <taxon>Eukaryota</taxon>
        <taxon>Viridiplantae</taxon>
        <taxon>Streptophyta</taxon>
        <taxon>Embryophyta</taxon>
        <taxon>Tracheophyta</taxon>
        <taxon>Spermatophyta</taxon>
        <taxon>Magnoliopsida</taxon>
        <taxon>eudicotyledons</taxon>
        <taxon>Gunneridae</taxon>
        <taxon>Pentapetalae</taxon>
        <taxon>rosids</taxon>
        <taxon>fabids</taxon>
        <taxon>Rosales</taxon>
        <taxon>Moraceae</taxon>
        <taxon>Ficeae</taxon>
        <taxon>Ficus</taxon>
    </lineage>
</organism>
<gene>
    <name evidence="2" type="ORF">TIFTF001_005446</name>
</gene>